<organism evidence="2 3">
    <name type="scientific">Petrolisthes cinctipes</name>
    <name type="common">Flat porcelain crab</name>
    <dbReference type="NCBI Taxonomy" id="88211"/>
    <lineage>
        <taxon>Eukaryota</taxon>
        <taxon>Metazoa</taxon>
        <taxon>Ecdysozoa</taxon>
        <taxon>Arthropoda</taxon>
        <taxon>Crustacea</taxon>
        <taxon>Multicrustacea</taxon>
        <taxon>Malacostraca</taxon>
        <taxon>Eumalacostraca</taxon>
        <taxon>Eucarida</taxon>
        <taxon>Decapoda</taxon>
        <taxon>Pleocyemata</taxon>
        <taxon>Anomura</taxon>
        <taxon>Galatheoidea</taxon>
        <taxon>Porcellanidae</taxon>
        <taxon>Petrolisthes</taxon>
    </lineage>
</organism>
<evidence type="ECO:0000313" key="2">
    <source>
        <dbReference type="EMBL" id="KAK3853869.1"/>
    </source>
</evidence>
<dbReference type="Proteomes" id="UP001286313">
    <property type="component" value="Unassembled WGS sequence"/>
</dbReference>
<accession>A0AAE1BQW5</accession>
<comment type="caution">
    <text evidence="2">The sequence shown here is derived from an EMBL/GenBank/DDBJ whole genome shotgun (WGS) entry which is preliminary data.</text>
</comment>
<dbReference type="EMBL" id="JAWQEG010006793">
    <property type="protein sequence ID" value="KAK3853869.1"/>
    <property type="molecule type" value="Genomic_DNA"/>
</dbReference>
<feature type="compositionally biased region" description="Polar residues" evidence="1">
    <location>
        <begin position="41"/>
        <end position="68"/>
    </location>
</feature>
<feature type="region of interest" description="Disordered" evidence="1">
    <location>
        <begin position="35"/>
        <end position="100"/>
    </location>
</feature>
<evidence type="ECO:0000256" key="1">
    <source>
        <dbReference type="SAM" id="MobiDB-lite"/>
    </source>
</evidence>
<sequence>MGKYGWEGMEKDFSTRADGKGKCDFVIVLSSYSNFDDHKSTNSSSSLTATQQQWRASSLEQPLLSSSREQTRQGEGGTRPANYPHSTEYKYKGGPGRPPEAYCVNYYILR</sequence>
<evidence type="ECO:0000313" key="3">
    <source>
        <dbReference type="Proteomes" id="UP001286313"/>
    </source>
</evidence>
<dbReference type="AlphaFoldDB" id="A0AAE1BQW5"/>
<reference evidence="2" key="1">
    <citation type="submission" date="2023-10" db="EMBL/GenBank/DDBJ databases">
        <title>Genome assemblies of two species of porcelain crab, Petrolisthes cinctipes and Petrolisthes manimaculis (Anomura: Porcellanidae).</title>
        <authorList>
            <person name="Angst P."/>
        </authorList>
    </citation>
    <scope>NUCLEOTIDE SEQUENCE</scope>
    <source>
        <strain evidence="2">PB745_01</strain>
        <tissue evidence="2">Gill</tissue>
    </source>
</reference>
<keyword evidence="3" id="KW-1185">Reference proteome</keyword>
<gene>
    <name evidence="2" type="ORF">Pcinc_039611</name>
</gene>
<name>A0AAE1BQW5_PETCI</name>
<proteinExistence type="predicted"/>
<protein>
    <submittedName>
        <fullName evidence="2">Uncharacterized protein</fullName>
    </submittedName>
</protein>